<feature type="transmembrane region" description="Helical" evidence="6">
    <location>
        <begin position="20"/>
        <end position="43"/>
    </location>
</feature>
<feature type="transmembrane region" description="Helical" evidence="6">
    <location>
        <begin position="444"/>
        <end position="465"/>
    </location>
</feature>
<feature type="transmembrane region" description="Helical" evidence="6">
    <location>
        <begin position="202"/>
        <end position="223"/>
    </location>
</feature>
<reference evidence="8" key="1">
    <citation type="journal article" date="2021" name="Int. J. Syst. Evol. Microbiol.">
        <title>Actinocatenispora comari sp. nov., an endophytic actinomycete isolated from aerial parts of Comarum salesowianum.</title>
        <authorList>
            <person name="Oyunbileg N."/>
            <person name="Iizaka Y."/>
            <person name="Hamada M."/>
            <person name="Davaapurev B.O."/>
            <person name="Fukumoto A."/>
            <person name="Tsetseg B."/>
            <person name="Kato F."/>
            <person name="Tamura T."/>
            <person name="Batkhuu J."/>
            <person name="Anzai Y."/>
        </authorList>
    </citation>
    <scope>NUCLEOTIDE SEQUENCE [LARGE SCALE GENOMIC DNA]</scope>
    <source>
        <strain evidence="8">NUM-2625</strain>
    </source>
</reference>
<evidence type="ECO:0000256" key="4">
    <source>
        <dbReference type="ARBA" id="ARBA00022989"/>
    </source>
</evidence>
<feature type="transmembrane region" description="Helical" evidence="6">
    <location>
        <begin position="381"/>
        <end position="400"/>
    </location>
</feature>
<dbReference type="PANTHER" id="PTHR42770">
    <property type="entry name" value="AMINO ACID TRANSPORTER-RELATED"/>
    <property type="match status" value="1"/>
</dbReference>
<gene>
    <name evidence="7" type="ORF">NUM_29430</name>
</gene>
<keyword evidence="8" id="KW-1185">Reference proteome</keyword>
<dbReference type="InterPro" id="IPR050367">
    <property type="entry name" value="APC_superfamily"/>
</dbReference>
<feature type="transmembrane region" description="Helical" evidence="6">
    <location>
        <begin position="235"/>
        <end position="258"/>
    </location>
</feature>
<evidence type="ECO:0000313" key="8">
    <source>
        <dbReference type="Proteomes" id="UP000614996"/>
    </source>
</evidence>
<feature type="transmembrane region" description="Helical" evidence="6">
    <location>
        <begin position="295"/>
        <end position="320"/>
    </location>
</feature>
<dbReference type="Proteomes" id="UP000614996">
    <property type="component" value="Unassembled WGS sequence"/>
</dbReference>
<feature type="transmembrane region" description="Helical" evidence="6">
    <location>
        <begin position="137"/>
        <end position="156"/>
    </location>
</feature>
<dbReference type="Pfam" id="PF13520">
    <property type="entry name" value="AA_permease_2"/>
    <property type="match status" value="1"/>
</dbReference>
<evidence type="ECO:0000256" key="5">
    <source>
        <dbReference type="ARBA" id="ARBA00023136"/>
    </source>
</evidence>
<organism evidence="7 8">
    <name type="scientific">Actinocatenispora comari</name>
    <dbReference type="NCBI Taxonomy" id="2807577"/>
    <lineage>
        <taxon>Bacteria</taxon>
        <taxon>Bacillati</taxon>
        <taxon>Actinomycetota</taxon>
        <taxon>Actinomycetes</taxon>
        <taxon>Micromonosporales</taxon>
        <taxon>Micromonosporaceae</taxon>
        <taxon>Actinocatenispora</taxon>
    </lineage>
</organism>
<accession>A0A8J4AA84</accession>
<dbReference type="Gene3D" id="1.20.1740.10">
    <property type="entry name" value="Amino acid/polyamine transporter I"/>
    <property type="match status" value="1"/>
</dbReference>
<keyword evidence="3 6" id="KW-0812">Transmembrane</keyword>
<keyword evidence="5 6" id="KW-0472">Membrane</keyword>
<feature type="transmembrane region" description="Helical" evidence="6">
    <location>
        <begin position="85"/>
        <end position="112"/>
    </location>
</feature>
<keyword evidence="2" id="KW-1003">Cell membrane</keyword>
<name>A0A8J4AA84_9ACTN</name>
<dbReference type="EMBL" id="BOPO01000050">
    <property type="protein sequence ID" value="GIL27689.1"/>
    <property type="molecule type" value="Genomic_DNA"/>
</dbReference>
<comment type="subcellular location">
    <subcellularLocation>
        <location evidence="1">Cell membrane</location>
        <topology evidence="1">Multi-pass membrane protein</topology>
    </subcellularLocation>
</comment>
<feature type="transmembrane region" description="Helical" evidence="6">
    <location>
        <begin position="412"/>
        <end position="438"/>
    </location>
</feature>
<dbReference type="GO" id="GO:0005886">
    <property type="term" value="C:plasma membrane"/>
    <property type="evidence" value="ECO:0007669"/>
    <property type="project" value="UniProtKB-SubCell"/>
</dbReference>
<proteinExistence type="predicted"/>
<feature type="transmembrane region" description="Helical" evidence="6">
    <location>
        <begin position="163"/>
        <end position="182"/>
    </location>
</feature>
<dbReference type="RefSeq" id="WP_207125425.1">
    <property type="nucleotide sequence ID" value="NZ_BOPO01000050.1"/>
</dbReference>
<evidence type="ECO:0000256" key="1">
    <source>
        <dbReference type="ARBA" id="ARBA00004651"/>
    </source>
</evidence>
<dbReference type="GO" id="GO:0022857">
    <property type="term" value="F:transmembrane transporter activity"/>
    <property type="evidence" value="ECO:0007669"/>
    <property type="project" value="InterPro"/>
</dbReference>
<dbReference type="PIRSF" id="PIRSF006060">
    <property type="entry name" value="AA_transporter"/>
    <property type="match status" value="1"/>
</dbReference>
<comment type="caution">
    <text evidence="7">The sequence shown here is derived from an EMBL/GenBank/DDBJ whole genome shotgun (WGS) entry which is preliminary data.</text>
</comment>
<evidence type="ECO:0000256" key="2">
    <source>
        <dbReference type="ARBA" id="ARBA00022475"/>
    </source>
</evidence>
<dbReference type="AlphaFoldDB" id="A0A8J4AA84"/>
<evidence type="ECO:0000256" key="6">
    <source>
        <dbReference type="SAM" id="Phobius"/>
    </source>
</evidence>
<dbReference type="PANTHER" id="PTHR42770:SF16">
    <property type="entry name" value="AMINO ACID PERMEASE"/>
    <property type="match status" value="1"/>
</dbReference>
<dbReference type="InterPro" id="IPR002293">
    <property type="entry name" value="AA/rel_permease1"/>
</dbReference>
<sequence>MAVQAFPASAVTNRLARNRLSWGTLGGYVVALAAPLTVVGAGLTNGWAVTGLTSIPIAYLAVALILWWFAVGYVALGRRIPNAGALYVTIAAGIGRVAAVAAGLVAVVSYAAMEAGLLGGFGVAGGRQIAELFGPDISPWWVAIAALVVITVLGVLKVNLAGRILAIALVAEILAILVFDVIEIAHPHGSVSLAALNPLELFGGGGTALVGMVIALTGLVGFEDSYNYSEEAKKGAPWIAVYGALAFTAAIYALSAWAMTVAAGPDNVVAGAGKYADQYLFHLVSPYVPSWSLRVAQILLCTSLLAAAIGFSNTGARYFFALGRDRVLPAVFGRTWSRTAAPAGGAIAQSVLVLAIIVVMVSRGADPETALFFGGTVFAGYGVLLLMTLCCVAALVYFARKRRDENAWQARIAPVLGFLGLAVIATVTTVNFGTLVGIPNDSFAARALPAGIGAVAVLGIAWGLLRRATNRTAYGRIGQGGRHLTAGPAAAVPEPSPAATSEAVVLGGDG</sequence>
<protein>
    <submittedName>
        <fullName evidence="7">Amino acid permease</fullName>
    </submittedName>
</protein>
<evidence type="ECO:0000313" key="7">
    <source>
        <dbReference type="EMBL" id="GIL27689.1"/>
    </source>
</evidence>
<feature type="transmembrane region" description="Helical" evidence="6">
    <location>
        <begin position="340"/>
        <end position="361"/>
    </location>
</feature>
<keyword evidence="4 6" id="KW-1133">Transmembrane helix</keyword>
<evidence type="ECO:0000256" key="3">
    <source>
        <dbReference type="ARBA" id="ARBA00022692"/>
    </source>
</evidence>
<feature type="transmembrane region" description="Helical" evidence="6">
    <location>
        <begin position="55"/>
        <end position="76"/>
    </location>
</feature>